<dbReference type="Proteomes" id="UP000067008">
    <property type="component" value="Chromosome 2"/>
</dbReference>
<name>A0AAD1F6X4_PREIN</name>
<reference evidence="1 2" key="1">
    <citation type="submission" date="2015-07" db="EMBL/GenBank/DDBJ databases">
        <title>Complete genome sequence of Prevotella intermedia strain 17-2.</title>
        <authorList>
            <person name="Nambu T."/>
        </authorList>
    </citation>
    <scope>NUCLEOTIDE SEQUENCE [LARGE SCALE GENOMIC DNA]</scope>
    <source>
        <strain evidence="1 2">17-2</strain>
    </source>
</reference>
<evidence type="ECO:0000313" key="1">
    <source>
        <dbReference type="EMBL" id="BAR95645.1"/>
    </source>
</evidence>
<sequence>MEFIYKWALCNSRPLSDVQPIGQAFRKTLNKTVIRTE</sequence>
<protein>
    <submittedName>
        <fullName evidence="1">Uncharacterized protein</fullName>
    </submittedName>
</protein>
<organism evidence="1 2">
    <name type="scientific">Prevotella intermedia</name>
    <dbReference type="NCBI Taxonomy" id="28131"/>
    <lineage>
        <taxon>Bacteria</taxon>
        <taxon>Pseudomonadati</taxon>
        <taxon>Bacteroidota</taxon>
        <taxon>Bacteroidia</taxon>
        <taxon>Bacteroidales</taxon>
        <taxon>Prevotellaceae</taxon>
        <taxon>Prevotella</taxon>
    </lineage>
</organism>
<proteinExistence type="predicted"/>
<evidence type="ECO:0000313" key="2">
    <source>
        <dbReference type="Proteomes" id="UP000067008"/>
    </source>
</evidence>
<dbReference type="EMBL" id="AP014925">
    <property type="protein sequence ID" value="BAR95645.1"/>
    <property type="molecule type" value="Genomic_DNA"/>
</dbReference>
<dbReference type="AlphaFoldDB" id="A0AAD1F6X4"/>
<gene>
    <name evidence="1" type="ORF">PI172_0917</name>
</gene>
<accession>A0AAD1F6X4</accession>